<comment type="caution">
    <text evidence="1">The sequence shown here is derived from an EMBL/GenBank/DDBJ whole genome shotgun (WGS) entry which is preliminary data.</text>
</comment>
<reference evidence="1" key="1">
    <citation type="submission" date="2021-02" db="EMBL/GenBank/DDBJ databases">
        <authorList>
            <person name="Nowell W R."/>
        </authorList>
    </citation>
    <scope>NUCLEOTIDE SEQUENCE</scope>
</reference>
<dbReference type="EMBL" id="CAJNOQ010044059">
    <property type="protein sequence ID" value="CAF1632379.1"/>
    <property type="molecule type" value="Genomic_DNA"/>
</dbReference>
<dbReference type="Proteomes" id="UP000663829">
    <property type="component" value="Unassembled WGS sequence"/>
</dbReference>
<dbReference type="EMBL" id="CAJOBC010112019">
    <property type="protein sequence ID" value="CAF4532835.1"/>
    <property type="molecule type" value="Genomic_DNA"/>
</dbReference>
<evidence type="ECO:0000313" key="3">
    <source>
        <dbReference type="Proteomes" id="UP000663829"/>
    </source>
</evidence>
<dbReference type="Proteomes" id="UP000681722">
    <property type="component" value="Unassembled WGS sequence"/>
</dbReference>
<evidence type="ECO:0000313" key="1">
    <source>
        <dbReference type="EMBL" id="CAF1632379.1"/>
    </source>
</evidence>
<keyword evidence="3" id="KW-1185">Reference proteome</keyword>
<name>A0A816DB17_9BILA</name>
<sequence length="32" mass="3802">FPLFSAVHGICERQLEPKLLLEALRYHPEYTM</sequence>
<protein>
    <submittedName>
        <fullName evidence="1">Uncharacterized protein</fullName>
    </submittedName>
</protein>
<organism evidence="1 3">
    <name type="scientific">Didymodactylos carnosus</name>
    <dbReference type="NCBI Taxonomy" id="1234261"/>
    <lineage>
        <taxon>Eukaryota</taxon>
        <taxon>Metazoa</taxon>
        <taxon>Spiralia</taxon>
        <taxon>Gnathifera</taxon>
        <taxon>Rotifera</taxon>
        <taxon>Eurotatoria</taxon>
        <taxon>Bdelloidea</taxon>
        <taxon>Philodinida</taxon>
        <taxon>Philodinidae</taxon>
        <taxon>Didymodactylos</taxon>
    </lineage>
</organism>
<feature type="non-terminal residue" evidence="1">
    <location>
        <position position="1"/>
    </location>
</feature>
<proteinExistence type="predicted"/>
<dbReference type="AlphaFoldDB" id="A0A816DB17"/>
<gene>
    <name evidence="1" type="ORF">GPM918_LOCUS44424</name>
    <name evidence="2" type="ORF">SRO942_LOCUS46273</name>
</gene>
<evidence type="ECO:0000313" key="2">
    <source>
        <dbReference type="EMBL" id="CAF4532835.1"/>
    </source>
</evidence>
<accession>A0A816DB17</accession>